<accession>A0A8D2ZSR9</accession>
<dbReference type="Ensembl" id="ENSSMAT00000007083.2">
    <property type="protein sequence ID" value="ENSSMAP00000006994.2"/>
    <property type="gene ID" value="ENSSMAG00000004323.2"/>
</dbReference>
<dbReference type="AlphaFoldDB" id="A0A8D2ZSR9"/>
<reference evidence="1" key="1">
    <citation type="submission" date="2023-05" db="EMBL/GenBank/DDBJ databases">
        <title>High-quality long-read genome of Scophthalmus maximus.</title>
        <authorList>
            <person name="Lien S."/>
            <person name="Martinez P."/>
        </authorList>
    </citation>
    <scope>NUCLEOTIDE SEQUENCE [LARGE SCALE GENOMIC DNA]</scope>
</reference>
<dbReference type="GeneTree" id="ENSGT00940000178120"/>
<protein>
    <submittedName>
        <fullName evidence="1">Uncharacterized protein</fullName>
    </submittedName>
</protein>
<dbReference type="Proteomes" id="UP000694558">
    <property type="component" value="Chromosome 18"/>
</dbReference>
<reference evidence="1" key="2">
    <citation type="submission" date="2025-08" db="UniProtKB">
        <authorList>
            <consortium name="Ensembl"/>
        </authorList>
    </citation>
    <scope>IDENTIFICATION</scope>
</reference>
<evidence type="ECO:0000313" key="1">
    <source>
        <dbReference type="Ensembl" id="ENSSMAP00000006994.2"/>
    </source>
</evidence>
<proteinExistence type="predicted"/>
<name>A0A8D2ZSR9_SCOMX</name>
<sequence length="163" mass="17873">MIPLPVVDLPVDGLGLGGSRAHVQQQVQVSVQHLNGKEVHLCVKHVSISNLVLALLLSGFAMAEEHQPVGLCGPEVERDGSRLLRRPLAQCHVRLWGVKGHGVQRGHTLTLKGHHPTDLEQMGERNQFFCKKKKKVYICPVDIKTEMIPLMSGTEIKPAASSC</sequence>
<evidence type="ECO:0000313" key="2">
    <source>
        <dbReference type="Proteomes" id="UP000694558"/>
    </source>
</evidence>
<organism evidence="1 2">
    <name type="scientific">Scophthalmus maximus</name>
    <name type="common">Turbot</name>
    <name type="synonym">Psetta maxima</name>
    <dbReference type="NCBI Taxonomy" id="52904"/>
    <lineage>
        <taxon>Eukaryota</taxon>
        <taxon>Metazoa</taxon>
        <taxon>Chordata</taxon>
        <taxon>Craniata</taxon>
        <taxon>Vertebrata</taxon>
        <taxon>Euteleostomi</taxon>
        <taxon>Actinopterygii</taxon>
        <taxon>Neopterygii</taxon>
        <taxon>Teleostei</taxon>
        <taxon>Neoteleostei</taxon>
        <taxon>Acanthomorphata</taxon>
        <taxon>Carangaria</taxon>
        <taxon>Pleuronectiformes</taxon>
        <taxon>Pleuronectoidei</taxon>
        <taxon>Scophthalmidae</taxon>
        <taxon>Scophthalmus</taxon>
    </lineage>
</organism>